<keyword evidence="3 5" id="KW-1133">Transmembrane helix</keyword>
<sequence>MIVLQILVLFISISFFFYGLGCFFSPKMYKEFERFGLSPIQRKLTGFFQVAGALGLLGGYYFMPLVGFLAAIGLILLMSLGFGVRLKIKDNFVQSFPSLFFALLNLFVAFRFYSLFELY</sequence>
<name>A0ABW3GS87_9FLAO</name>
<evidence type="ECO:0000313" key="6">
    <source>
        <dbReference type="EMBL" id="MFD0932932.1"/>
    </source>
</evidence>
<dbReference type="InterPro" id="IPR032808">
    <property type="entry name" value="DoxX"/>
</dbReference>
<comment type="caution">
    <text evidence="6">The sequence shown here is derived from an EMBL/GenBank/DDBJ whole genome shotgun (WGS) entry which is preliminary data.</text>
</comment>
<keyword evidence="4 5" id="KW-0472">Membrane</keyword>
<evidence type="ECO:0000256" key="4">
    <source>
        <dbReference type="ARBA" id="ARBA00023136"/>
    </source>
</evidence>
<feature type="transmembrane region" description="Helical" evidence="5">
    <location>
        <begin position="98"/>
        <end position="116"/>
    </location>
</feature>
<evidence type="ECO:0000256" key="5">
    <source>
        <dbReference type="SAM" id="Phobius"/>
    </source>
</evidence>
<gene>
    <name evidence="6" type="ORF">ACFQ0R_10035</name>
</gene>
<evidence type="ECO:0000256" key="1">
    <source>
        <dbReference type="ARBA" id="ARBA00004141"/>
    </source>
</evidence>
<dbReference type="RefSeq" id="WP_379658239.1">
    <property type="nucleotide sequence ID" value="NZ_JBHTIV010000010.1"/>
</dbReference>
<feature type="transmembrane region" description="Helical" evidence="5">
    <location>
        <begin position="68"/>
        <end position="86"/>
    </location>
</feature>
<evidence type="ECO:0000313" key="7">
    <source>
        <dbReference type="Proteomes" id="UP001597049"/>
    </source>
</evidence>
<evidence type="ECO:0000256" key="3">
    <source>
        <dbReference type="ARBA" id="ARBA00022989"/>
    </source>
</evidence>
<accession>A0ABW3GS87</accession>
<keyword evidence="2 5" id="KW-0812">Transmembrane</keyword>
<dbReference type="EMBL" id="JBHTIV010000010">
    <property type="protein sequence ID" value="MFD0932932.1"/>
    <property type="molecule type" value="Genomic_DNA"/>
</dbReference>
<proteinExistence type="predicted"/>
<organism evidence="6 7">
    <name type="scientific">Psychroflexus salinarum</name>
    <dbReference type="NCBI Taxonomy" id="546024"/>
    <lineage>
        <taxon>Bacteria</taxon>
        <taxon>Pseudomonadati</taxon>
        <taxon>Bacteroidota</taxon>
        <taxon>Flavobacteriia</taxon>
        <taxon>Flavobacteriales</taxon>
        <taxon>Flavobacteriaceae</taxon>
        <taxon>Psychroflexus</taxon>
    </lineage>
</organism>
<evidence type="ECO:0000256" key="2">
    <source>
        <dbReference type="ARBA" id="ARBA00022692"/>
    </source>
</evidence>
<feature type="transmembrane region" description="Helical" evidence="5">
    <location>
        <begin position="6"/>
        <end position="24"/>
    </location>
</feature>
<comment type="subcellular location">
    <subcellularLocation>
        <location evidence="1">Membrane</location>
        <topology evidence="1">Multi-pass membrane protein</topology>
    </subcellularLocation>
</comment>
<protein>
    <submittedName>
        <fullName evidence="6">DoxX family protein</fullName>
    </submittedName>
</protein>
<reference evidence="7" key="1">
    <citation type="journal article" date="2019" name="Int. J. Syst. Evol. Microbiol.">
        <title>The Global Catalogue of Microorganisms (GCM) 10K type strain sequencing project: providing services to taxonomists for standard genome sequencing and annotation.</title>
        <authorList>
            <consortium name="The Broad Institute Genomics Platform"/>
            <consortium name="The Broad Institute Genome Sequencing Center for Infectious Disease"/>
            <person name="Wu L."/>
            <person name="Ma J."/>
        </authorList>
    </citation>
    <scope>NUCLEOTIDE SEQUENCE [LARGE SCALE GENOMIC DNA]</scope>
    <source>
        <strain evidence="7">CCUG 56752</strain>
    </source>
</reference>
<keyword evidence="7" id="KW-1185">Reference proteome</keyword>
<dbReference type="Pfam" id="PF13564">
    <property type="entry name" value="DoxX_2"/>
    <property type="match status" value="1"/>
</dbReference>
<dbReference type="Proteomes" id="UP001597049">
    <property type="component" value="Unassembled WGS sequence"/>
</dbReference>